<evidence type="ECO:0000313" key="2">
    <source>
        <dbReference type="Proteomes" id="UP000011568"/>
    </source>
</evidence>
<proteinExistence type="predicted"/>
<dbReference type="Proteomes" id="UP000011568">
    <property type="component" value="Unassembled WGS sequence"/>
</dbReference>
<dbReference type="Gene3D" id="3.60.15.10">
    <property type="entry name" value="Ribonuclease Z/Hydroxyacylglutathione hydrolase-like"/>
    <property type="match status" value="1"/>
</dbReference>
<dbReference type="eggNOG" id="arCOG04567">
    <property type="taxonomic scope" value="Archaea"/>
</dbReference>
<protein>
    <submittedName>
        <fullName evidence="1">Uncharacterized protein</fullName>
    </submittedName>
</protein>
<accession>M0MD80</accession>
<organism evidence="1 2">
    <name type="scientific">Halococcus morrhuae DSM 1307</name>
    <dbReference type="NCBI Taxonomy" id="931277"/>
    <lineage>
        <taxon>Archaea</taxon>
        <taxon>Methanobacteriati</taxon>
        <taxon>Methanobacteriota</taxon>
        <taxon>Stenosarchaea group</taxon>
        <taxon>Halobacteria</taxon>
        <taxon>Halobacteriales</taxon>
        <taxon>Halococcaceae</taxon>
        <taxon>Halococcus</taxon>
    </lineage>
</organism>
<comment type="caution">
    <text evidence="1">The sequence shown here is derived from an EMBL/GenBank/DDBJ whole genome shotgun (WGS) entry which is preliminary data.</text>
</comment>
<evidence type="ECO:0000313" key="1">
    <source>
        <dbReference type="EMBL" id="EMA42350.1"/>
    </source>
</evidence>
<dbReference type="AlphaFoldDB" id="M0MD80"/>
<gene>
    <name evidence="1" type="ORF">C448_10976</name>
</gene>
<dbReference type="SUPFAM" id="SSF56281">
    <property type="entry name" value="Metallo-hydrolase/oxidoreductase"/>
    <property type="match status" value="1"/>
</dbReference>
<reference evidence="1 2" key="1">
    <citation type="journal article" date="2014" name="PLoS Genet.">
        <title>Phylogenetically driven sequencing of extremely halophilic archaea reveals strategies for static and dynamic osmo-response.</title>
        <authorList>
            <person name="Becker E.A."/>
            <person name="Seitzer P.M."/>
            <person name="Tritt A."/>
            <person name="Larsen D."/>
            <person name="Krusor M."/>
            <person name="Yao A.I."/>
            <person name="Wu D."/>
            <person name="Madern D."/>
            <person name="Eisen J.A."/>
            <person name="Darling A.E."/>
            <person name="Facciotti M.T."/>
        </authorList>
    </citation>
    <scope>NUCLEOTIDE SEQUENCE [LARGE SCALE GENOMIC DNA]</scope>
    <source>
        <strain evidence="1 2">DSM 1307</strain>
    </source>
</reference>
<sequence>MGMPMKGSGSAEYEAIDRFDGGVGWLAYPDERMQRASHALATDEGVWLVDPVDAAGIDDLLAEFGDVGGVVVLLDRHKRDAAAFAERHDASVFVPSWMDGVADEIDAPIERFDGTLGETGYRLRMVATPLWQEGALYHEEDGTLVVSETFGTAEYMRTDSERLGVHPALRLLPPRQSFEDFTPERVLVGHGAGVHEHANPALGAALSGSRRRAPSLYLKTARLFLAN</sequence>
<keyword evidence="2" id="KW-1185">Reference proteome</keyword>
<dbReference type="InterPro" id="IPR036866">
    <property type="entry name" value="RibonucZ/Hydroxyglut_hydro"/>
</dbReference>
<dbReference type="PATRIC" id="fig|931277.6.peg.2141"/>
<name>M0MD80_HALMO</name>
<dbReference type="STRING" id="931277.C448_10976"/>
<dbReference type="EMBL" id="AOMC01000132">
    <property type="protein sequence ID" value="EMA42350.1"/>
    <property type="molecule type" value="Genomic_DNA"/>
</dbReference>